<proteinExistence type="predicted"/>
<evidence type="ECO:0000313" key="3">
    <source>
        <dbReference type="Proteomes" id="UP000320176"/>
    </source>
</evidence>
<dbReference type="InterPro" id="IPR036278">
    <property type="entry name" value="Sialidase_sf"/>
</dbReference>
<keyword evidence="3" id="KW-1185">Reference proteome</keyword>
<name>A0A5C6A5U0_9BACT</name>
<dbReference type="Pfam" id="PF13088">
    <property type="entry name" value="BNR_2"/>
    <property type="match status" value="1"/>
</dbReference>
<dbReference type="CDD" id="cd15482">
    <property type="entry name" value="Sialidase_non-viral"/>
    <property type="match status" value="1"/>
</dbReference>
<dbReference type="EMBL" id="SJPN01000007">
    <property type="protein sequence ID" value="TWT94687.1"/>
    <property type="molecule type" value="Genomic_DNA"/>
</dbReference>
<sequence>MTEKTFDSRGNSSQVRFSHRIVSAVIFSLAAVMPSVTLSADEREYQGDIFDVTTIDTLEPDGPYGKIWEPYIAKWGAKHFVAVYGLEVRGKGDMGDIVCSISRDAGKTWGPRVMVFDHRQRNGTVQYAYNNAILFRPPNQDLIWMFAMRAPLHYRDSENADLVAAYSADGGYSWHHVEIAMDYQGSLIIVAGIEAIERDGVTYYLLPAHRNSLRRDPHGDRRQFVLESTSLLHWKLAGYVPYAEEDAVFLHEGGIAPTDRAGELKILMRTATLDRERPLPNPLAYSSTSTDGGKTWSVAKPELELPNYRSKSFFGKNSDGVQICVYGDSVDRRGLYYKTRAENGQWSQQRDFYVADNRNSYPTLIEDKPGQWLAVWDSSNSPDEKRTAIRFGRIKSKP</sequence>
<evidence type="ECO:0000259" key="1">
    <source>
        <dbReference type="Pfam" id="PF13088"/>
    </source>
</evidence>
<feature type="domain" description="Sialidase" evidence="1">
    <location>
        <begin position="97"/>
        <end position="370"/>
    </location>
</feature>
<protein>
    <submittedName>
        <fullName evidence="2">BNR/Asp-box repeat protein</fullName>
    </submittedName>
</protein>
<dbReference type="Proteomes" id="UP000320176">
    <property type="component" value="Unassembled WGS sequence"/>
</dbReference>
<gene>
    <name evidence="2" type="ORF">Pla52n_55120</name>
</gene>
<reference evidence="2 3" key="1">
    <citation type="submission" date="2019-02" db="EMBL/GenBank/DDBJ databases">
        <title>Deep-cultivation of Planctomycetes and their phenomic and genomic characterization uncovers novel biology.</title>
        <authorList>
            <person name="Wiegand S."/>
            <person name="Jogler M."/>
            <person name="Boedeker C."/>
            <person name="Pinto D."/>
            <person name="Vollmers J."/>
            <person name="Rivas-Marin E."/>
            <person name="Kohn T."/>
            <person name="Peeters S.H."/>
            <person name="Heuer A."/>
            <person name="Rast P."/>
            <person name="Oberbeckmann S."/>
            <person name="Bunk B."/>
            <person name="Jeske O."/>
            <person name="Meyerdierks A."/>
            <person name="Storesund J.E."/>
            <person name="Kallscheuer N."/>
            <person name="Luecker S."/>
            <person name="Lage O.M."/>
            <person name="Pohl T."/>
            <person name="Merkel B.J."/>
            <person name="Hornburger P."/>
            <person name="Mueller R.-W."/>
            <person name="Bruemmer F."/>
            <person name="Labrenz M."/>
            <person name="Spormann A.M."/>
            <person name="Op Den Camp H."/>
            <person name="Overmann J."/>
            <person name="Amann R."/>
            <person name="Jetten M.S.M."/>
            <person name="Mascher T."/>
            <person name="Medema M.H."/>
            <person name="Devos D.P."/>
            <person name="Kaster A.-K."/>
            <person name="Ovreas L."/>
            <person name="Rohde M."/>
            <person name="Galperin M.Y."/>
            <person name="Jogler C."/>
        </authorList>
    </citation>
    <scope>NUCLEOTIDE SEQUENCE [LARGE SCALE GENOMIC DNA]</scope>
    <source>
        <strain evidence="2 3">Pla52n</strain>
    </source>
</reference>
<evidence type="ECO:0000313" key="2">
    <source>
        <dbReference type="EMBL" id="TWT94687.1"/>
    </source>
</evidence>
<accession>A0A5C6A5U0</accession>
<dbReference type="RefSeq" id="WP_146522499.1">
    <property type="nucleotide sequence ID" value="NZ_CP151726.1"/>
</dbReference>
<dbReference type="Gene3D" id="2.120.10.10">
    <property type="match status" value="1"/>
</dbReference>
<dbReference type="OrthoDB" id="239169at2"/>
<organism evidence="2 3">
    <name type="scientific">Stieleria varia</name>
    <dbReference type="NCBI Taxonomy" id="2528005"/>
    <lineage>
        <taxon>Bacteria</taxon>
        <taxon>Pseudomonadati</taxon>
        <taxon>Planctomycetota</taxon>
        <taxon>Planctomycetia</taxon>
        <taxon>Pirellulales</taxon>
        <taxon>Pirellulaceae</taxon>
        <taxon>Stieleria</taxon>
    </lineage>
</organism>
<comment type="caution">
    <text evidence="2">The sequence shown here is derived from an EMBL/GenBank/DDBJ whole genome shotgun (WGS) entry which is preliminary data.</text>
</comment>
<dbReference type="AlphaFoldDB" id="A0A5C6A5U0"/>
<dbReference type="SUPFAM" id="SSF50939">
    <property type="entry name" value="Sialidases"/>
    <property type="match status" value="1"/>
</dbReference>
<dbReference type="InterPro" id="IPR011040">
    <property type="entry name" value="Sialidase"/>
</dbReference>